<name>A0A139HTB0_9PEZI</name>
<feature type="compositionally biased region" description="Polar residues" evidence="1">
    <location>
        <begin position="7"/>
        <end position="39"/>
    </location>
</feature>
<feature type="compositionally biased region" description="Basic residues" evidence="1">
    <location>
        <begin position="199"/>
        <end position="212"/>
    </location>
</feature>
<comment type="caution">
    <text evidence="2">The sequence shown here is derived from an EMBL/GenBank/DDBJ whole genome shotgun (WGS) entry which is preliminary data.</text>
</comment>
<protein>
    <submittedName>
        <fullName evidence="2">Uncharacterized protein</fullName>
    </submittedName>
</protein>
<gene>
    <name evidence="2" type="ORF">AC578_5603</name>
</gene>
<sequence length="219" mass="24423">MFDANFTFDTPRSPSLDSTSHTISTRDTSRSVSPCSSTAPYPPPRFSVTDLAASFASSRLRHDSQICYDSCEAYANNDDDAGWEIPDDDIDLAPVSRSRTLPARPHSPSRRLQRQASTRLLCSSTHTKDIEALVSRMVACQDQCDVNSDPALPTIEVDDEDYDSSDANQSRRSSIAVQKTRLDYRRSSDMRATGARVNKTVRCKKEQKHRPIRSAESES</sequence>
<dbReference type="AlphaFoldDB" id="A0A139HTB0"/>
<accession>A0A139HTB0</accession>
<feature type="region of interest" description="Disordered" evidence="1">
    <location>
        <begin position="1"/>
        <end position="43"/>
    </location>
</feature>
<reference evidence="2 3" key="1">
    <citation type="submission" date="2015-07" db="EMBL/GenBank/DDBJ databases">
        <title>Comparative genomics of the Sigatoka disease complex on banana suggests a link between parallel evolutionary changes in Pseudocercospora fijiensis and Pseudocercospora eumusae and increased virulence on the banana host.</title>
        <authorList>
            <person name="Chang T.-C."/>
            <person name="Salvucci A."/>
            <person name="Crous P.W."/>
            <person name="Stergiopoulos I."/>
        </authorList>
    </citation>
    <scope>NUCLEOTIDE SEQUENCE [LARGE SCALE GENOMIC DNA]</scope>
    <source>
        <strain evidence="2 3">CBS 114824</strain>
    </source>
</reference>
<evidence type="ECO:0000313" key="2">
    <source>
        <dbReference type="EMBL" id="KXT05659.1"/>
    </source>
</evidence>
<evidence type="ECO:0000256" key="1">
    <source>
        <dbReference type="SAM" id="MobiDB-lite"/>
    </source>
</evidence>
<dbReference type="Proteomes" id="UP000070133">
    <property type="component" value="Unassembled WGS sequence"/>
</dbReference>
<feature type="region of interest" description="Disordered" evidence="1">
    <location>
        <begin position="98"/>
        <end position="117"/>
    </location>
</feature>
<keyword evidence="3" id="KW-1185">Reference proteome</keyword>
<proteinExistence type="predicted"/>
<dbReference type="EMBL" id="LFZN01000011">
    <property type="protein sequence ID" value="KXT05659.1"/>
    <property type="molecule type" value="Genomic_DNA"/>
</dbReference>
<dbReference type="OrthoDB" id="3910171at2759"/>
<organism evidence="2 3">
    <name type="scientific">Pseudocercospora eumusae</name>
    <dbReference type="NCBI Taxonomy" id="321146"/>
    <lineage>
        <taxon>Eukaryota</taxon>
        <taxon>Fungi</taxon>
        <taxon>Dikarya</taxon>
        <taxon>Ascomycota</taxon>
        <taxon>Pezizomycotina</taxon>
        <taxon>Dothideomycetes</taxon>
        <taxon>Dothideomycetidae</taxon>
        <taxon>Mycosphaerellales</taxon>
        <taxon>Mycosphaerellaceae</taxon>
        <taxon>Pseudocercospora</taxon>
    </lineage>
</organism>
<evidence type="ECO:0000313" key="3">
    <source>
        <dbReference type="Proteomes" id="UP000070133"/>
    </source>
</evidence>
<feature type="region of interest" description="Disordered" evidence="1">
    <location>
        <begin position="183"/>
        <end position="219"/>
    </location>
</feature>